<reference evidence="14" key="1">
    <citation type="journal article" date="2020" name="Nat. Commun.">
        <title>Large-scale genome sequencing of mycorrhizal fungi provides insights into the early evolution of symbiotic traits.</title>
        <authorList>
            <person name="Miyauchi S."/>
            <person name="Kiss E."/>
            <person name="Kuo A."/>
            <person name="Drula E."/>
            <person name="Kohler A."/>
            <person name="Sanchez-Garcia M."/>
            <person name="Morin E."/>
            <person name="Andreopoulos B."/>
            <person name="Barry K.W."/>
            <person name="Bonito G."/>
            <person name="Buee M."/>
            <person name="Carver A."/>
            <person name="Chen C."/>
            <person name="Cichocki N."/>
            <person name="Clum A."/>
            <person name="Culley D."/>
            <person name="Crous P.W."/>
            <person name="Fauchery L."/>
            <person name="Girlanda M."/>
            <person name="Hayes R.D."/>
            <person name="Keri Z."/>
            <person name="LaButti K."/>
            <person name="Lipzen A."/>
            <person name="Lombard V."/>
            <person name="Magnuson J."/>
            <person name="Maillard F."/>
            <person name="Murat C."/>
            <person name="Nolan M."/>
            <person name="Ohm R.A."/>
            <person name="Pangilinan J."/>
            <person name="Pereira M.F."/>
            <person name="Perotto S."/>
            <person name="Peter M."/>
            <person name="Pfister S."/>
            <person name="Riley R."/>
            <person name="Sitrit Y."/>
            <person name="Stielow J.B."/>
            <person name="Szollosi G."/>
            <person name="Zifcakova L."/>
            <person name="Stursova M."/>
            <person name="Spatafora J.W."/>
            <person name="Tedersoo L."/>
            <person name="Vaario L.M."/>
            <person name="Yamada A."/>
            <person name="Yan M."/>
            <person name="Wang P."/>
            <person name="Xu J."/>
            <person name="Bruns T."/>
            <person name="Baldrian P."/>
            <person name="Vilgalys R."/>
            <person name="Dunand C."/>
            <person name="Henrissat B."/>
            <person name="Grigoriev I.V."/>
            <person name="Hibbett D."/>
            <person name="Nagy L.G."/>
            <person name="Martin F.M."/>
        </authorList>
    </citation>
    <scope>NUCLEOTIDE SEQUENCE</scope>
    <source>
        <strain evidence="14">UP504</strain>
    </source>
</reference>
<keyword evidence="6 12" id="KW-0863">Zinc-finger</keyword>
<dbReference type="FunFam" id="3.30.160.60:FF:000110">
    <property type="entry name" value="Zinc finger protein-like"/>
    <property type="match status" value="1"/>
</dbReference>
<dbReference type="PROSITE" id="PS50157">
    <property type="entry name" value="ZINC_FINGER_C2H2_2"/>
    <property type="match status" value="2"/>
</dbReference>
<keyword evidence="7" id="KW-0862">Zinc</keyword>
<name>A0A9P6B4K9_9AGAM</name>
<dbReference type="GO" id="GO:0010468">
    <property type="term" value="P:regulation of gene expression"/>
    <property type="evidence" value="ECO:0007669"/>
    <property type="project" value="TreeGrafter"/>
</dbReference>
<gene>
    <name evidence="14" type="ORF">BS47DRAFT_545802</name>
</gene>
<evidence type="ECO:0000256" key="1">
    <source>
        <dbReference type="ARBA" id="ARBA00003767"/>
    </source>
</evidence>
<accession>A0A9P6B4K9</accession>
<keyword evidence="5" id="KW-0677">Repeat</keyword>
<dbReference type="GO" id="GO:0005634">
    <property type="term" value="C:nucleus"/>
    <property type="evidence" value="ECO:0007669"/>
    <property type="project" value="UniProtKB-SubCell"/>
</dbReference>
<evidence type="ECO:0000256" key="8">
    <source>
        <dbReference type="ARBA" id="ARBA00023015"/>
    </source>
</evidence>
<dbReference type="GO" id="GO:0003677">
    <property type="term" value="F:DNA binding"/>
    <property type="evidence" value="ECO:0007669"/>
    <property type="project" value="UniProtKB-KW"/>
</dbReference>
<keyword evidence="8" id="KW-0805">Transcription regulation</keyword>
<dbReference type="PROSITE" id="PS00028">
    <property type="entry name" value="ZINC_FINGER_C2H2_1"/>
    <property type="match status" value="1"/>
</dbReference>
<evidence type="ECO:0000256" key="5">
    <source>
        <dbReference type="ARBA" id="ARBA00022737"/>
    </source>
</evidence>
<feature type="domain" description="C2H2-type" evidence="13">
    <location>
        <begin position="61"/>
        <end position="82"/>
    </location>
</feature>
<dbReference type="InterPro" id="IPR050331">
    <property type="entry name" value="Zinc_finger"/>
</dbReference>
<keyword evidence="9" id="KW-0238">DNA-binding</keyword>
<organism evidence="14 15">
    <name type="scientific">Hydnum rufescens UP504</name>
    <dbReference type="NCBI Taxonomy" id="1448309"/>
    <lineage>
        <taxon>Eukaryota</taxon>
        <taxon>Fungi</taxon>
        <taxon>Dikarya</taxon>
        <taxon>Basidiomycota</taxon>
        <taxon>Agaricomycotina</taxon>
        <taxon>Agaricomycetes</taxon>
        <taxon>Cantharellales</taxon>
        <taxon>Hydnaceae</taxon>
        <taxon>Hydnum</taxon>
    </lineage>
</organism>
<proteinExistence type="inferred from homology"/>
<dbReference type="EMBL" id="MU128933">
    <property type="protein sequence ID" value="KAF9517212.1"/>
    <property type="molecule type" value="Genomic_DNA"/>
</dbReference>
<comment type="subcellular location">
    <subcellularLocation>
        <location evidence="2">Nucleus</location>
    </subcellularLocation>
</comment>
<dbReference type="OrthoDB" id="654211at2759"/>
<comment type="caution">
    <text evidence="14">The sequence shown here is derived from an EMBL/GenBank/DDBJ whole genome shotgun (WGS) entry which is preliminary data.</text>
</comment>
<dbReference type="Gene3D" id="3.30.160.60">
    <property type="entry name" value="Classic Zinc Finger"/>
    <property type="match status" value="2"/>
</dbReference>
<dbReference type="GO" id="GO:0008270">
    <property type="term" value="F:zinc ion binding"/>
    <property type="evidence" value="ECO:0007669"/>
    <property type="project" value="UniProtKB-KW"/>
</dbReference>
<dbReference type="AlphaFoldDB" id="A0A9P6B4K9"/>
<dbReference type="SUPFAM" id="SSF57667">
    <property type="entry name" value="beta-beta-alpha zinc fingers"/>
    <property type="match status" value="1"/>
</dbReference>
<evidence type="ECO:0000256" key="2">
    <source>
        <dbReference type="ARBA" id="ARBA00004123"/>
    </source>
</evidence>
<sequence>MPSPLYWDPAQRDGAEARDICEGKIVSDAPRPYKCHLCPKAFQRLSELNRHAPVHTGAKPYVCPFCKTAFSVKSNTNRHMRVCPMRPTVNNGSSGSGTLMNIRDHKMEDGFQEAIHKFCFGKTLRNT</sequence>
<comment type="similarity">
    <text evidence="3">Belongs to the krueppel C2H2-type zinc-finger protein family.</text>
</comment>
<keyword evidence="4" id="KW-0479">Metal-binding</keyword>
<evidence type="ECO:0000256" key="4">
    <source>
        <dbReference type="ARBA" id="ARBA00022723"/>
    </source>
</evidence>
<evidence type="ECO:0000313" key="15">
    <source>
        <dbReference type="Proteomes" id="UP000886523"/>
    </source>
</evidence>
<keyword evidence="10" id="KW-0804">Transcription</keyword>
<evidence type="ECO:0000256" key="12">
    <source>
        <dbReference type="PROSITE-ProRule" id="PRU00042"/>
    </source>
</evidence>
<dbReference type="PANTHER" id="PTHR16515">
    <property type="entry name" value="PR DOMAIN ZINC FINGER PROTEIN"/>
    <property type="match status" value="1"/>
</dbReference>
<dbReference type="Proteomes" id="UP000886523">
    <property type="component" value="Unassembled WGS sequence"/>
</dbReference>
<evidence type="ECO:0000256" key="7">
    <source>
        <dbReference type="ARBA" id="ARBA00022833"/>
    </source>
</evidence>
<dbReference type="InterPro" id="IPR036236">
    <property type="entry name" value="Znf_C2H2_sf"/>
</dbReference>
<evidence type="ECO:0000256" key="10">
    <source>
        <dbReference type="ARBA" id="ARBA00023163"/>
    </source>
</evidence>
<dbReference type="SMART" id="SM00355">
    <property type="entry name" value="ZnF_C2H2"/>
    <property type="match status" value="2"/>
</dbReference>
<feature type="domain" description="C2H2-type" evidence="13">
    <location>
        <begin position="33"/>
        <end position="60"/>
    </location>
</feature>
<evidence type="ECO:0000256" key="3">
    <source>
        <dbReference type="ARBA" id="ARBA00006991"/>
    </source>
</evidence>
<evidence type="ECO:0000259" key="13">
    <source>
        <dbReference type="PROSITE" id="PS50157"/>
    </source>
</evidence>
<evidence type="ECO:0000256" key="11">
    <source>
        <dbReference type="ARBA" id="ARBA00023242"/>
    </source>
</evidence>
<dbReference type="PANTHER" id="PTHR16515:SF49">
    <property type="entry name" value="GASTRULA ZINC FINGER PROTEIN XLCGF49.1-LIKE-RELATED"/>
    <property type="match status" value="1"/>
</dbReference>
<dbReference type="FunFam" id="3.30.160.60:FF:000226">
    <property type="entry name" value="Zinc finger protein 236 variant"/>
    <property type="match status" value="1"/>
</dbReference>
<dbReference type="InterPro" id="IPR013087">
    <property type="entry name" value="Znf_C2H2_type"/>
</dbReference>
<evidence type="ECO:0000256" key="9">
    <source>
        <dbReference type="ARBA" id="ARBA00023125"/>
    </source>
</evidence>
<keyword evidence="11" id="KW-0539">Nucleus</keyword>
<keyword evidence="15" id="KW-1185">Reference proteome</keyword>
<protein>
    <recommendedName>
        <fullName evidence="13">C2H2-type domain-containing protein</fullName>
    </recommendedName>
</protein>
<evidence type="ECO:0000256" key="6">
    <source>
        <dbReference type="ARBA" id="ARBA00022771"/>
    </source>
</evidence>
<evidence type="ECO:0000313" key="14">
    <source>
        <dbReference type="EMBL" id="KAF9517212.1"/>
    </source>
</evidence>
<dbReference type="Pfam" id="PF00096">
    <property type="entry name" value="zf-C2H2"/>
    <property type="match status" value="2"/>
</dbReference>
<comment type="function">
    <text evidence="1">May be involved in transcriptional regulation.</text>
</comment>